<dbReference type="SUPFAM" id="SSF47384">
    <property type="entry name" value="Homodimeric domain of signal transducing histidine kinase"/>
    <property type="match status" value="1"/>
</dbReference>
<dbReference type="PANTHER" id="PTHR43711:SF1">
    <property type="entry name" value="HISTIDINE KINASE 1"/>
    <property type="match status" value="1"/>
</dbReference>
<keyword evidence="6" id="KW-0902">Two-component regulatory system</keyword>
<evidence type="ECO:0000256" key="6">
    <source>
        <dbReference type="ARBA" id="ARBA00023012"/>
    </source>
</evidence>
<evidence type="ECO:0000313" key="9">
    <source>
        <dbReference type="EMBL" id="MDQ0509607.1"/>
    </source>
</evidence>
<sequence length="592" mass="64330">MTGERGRGVTIALTFLAVVACAALLSFAVQRLLQVEKEMSGGFGESLMWALTQAQYENQALVIAVQDWNAGARSPADADQLRLRADLAYSRFQLLADGPFSRELAAKIGGDVITGPRARLAALDERLQAALADQAPIAPQAVEPVLRDVAELRTASNKLLLTERYNLAAQRDAYRRALLEVTVAVAITIACGAFIVARLWAHAHAAARAEAAMRRERDFSRLLLESSGDGIVAFDRDMRCTHWNTAMGSLLPGADGVSLVGRNLPDAFGLPPEHVGMGLMRDTLAGRTSFLAARQLPGGDRYIEMAGYPVKAEDAIIGGIAFVRDVTEAHLAKLEVLEHRDRLEALVHSRTKDLEDALTRETGLRELYKGFVAMVSHQFRTPLSIVDSGAQRMIRRGAEMSGEEIRERAGKIRAAALRLTRLVTNTLNAAKLDAGQIDVSIRRCDLAKLVQEACERQKETASDRHFELSLEALPESVMCDPLLMDQIVSNLLSNAVKYSTVPDPIEVRAAVEGEWIRLSVCDRGVGIPPDERDQLFERFFRATTSAGIEGTGIGLHVARTIARMHGGDVDAAPREGGGSTFTLSIPREALAA</sequence>
<dbReference type="CDD" id="cd00075">
    <property type="entry name" value="HATPase"/>
    <property type="match status" value="1"/>
</dbReference>
<feature type="domain" description="Histidine kinase" evidence="8">
    <location>
        <begin position="374"/>
        <end position="589"/>
    </location>
</feature>
<dbReference type="InterPro" id="IPR050736">
    <property type="entry name" value="Sensor_HK_Regulatory"/>
</dbReference>
<dbReference type="PANTHER" id="PTHR43711">
    <property type="entry name" value="TWO-COMPONENT HISTIDINE KINASE"/>
    <property type="match status" value="1"/>
</dbReference>
<dbReference type="PROSITE" id="PS50109">
    <property type="entry name" value="HIS_KIN"/>
    <property type="match status" value="1"/>
</dbReference>
<dbReference type="InterPro" id="IPR036890">
    <property type="entry name" value="HATPase_C_sf"/>
</dbReference>
<dbReference type="CDD" id="cd00082">
    <property type="entry name" value="HisKA"/>
    <property type="match status" value="1"/>
</dbReference>
<evidence type="ECO:0000256" key="1">
    <source>
        <dbReference type="ARBA" id="ARBA00000085"/>
    </source>
</evidence>
<evidence type="ECO:0000313" key="10">
    <source>
        <dbReference type="Proteomes" id="UP001235094"/>
    </source>
</evidence>
<dbReference type="InterPro" id="IPR036097">
    <property type="entry name" value="HisK_dim/P_sf"/>
</dbReference>
<evidence type="ECO:0000256" key="7">
    <source>
        <dbReference type="SAM" id="Phobius"/>
    </source>
</evidence>
<keyword evidence="4" id="KW-0808">Transferase</keyword>
<dbReference type="InterPro" id="IPR004358">
    <property type="entry name" value="Sig_transdc_His_kin-like_C"/>
</dbReference>
<gene>
    <name evidence="9" type="ORF">QOZ99_000484</name>
</gene>
<name>A0ABU0LLM8_9HYPH</name>
<dbReference type="SUPFAM" id="SSF55874">
    <property type="entry name" value="ATPase domain of HSP90 chaperone/DNA topoisomerase II/histidine kinase"/>
    <property type="match status" value="1"/>
</dbReference>
<dbReference type="InterPro" id="IPR035965">
    <property type="entry name" value="PAS-like_dom_sf"/>
</dbReference>
<feature type="transmembrane region" description="Helical" evidence="7">
    <location>
        <begin position="6"/>
        <end position="29"/>
    </location>
</feature>
<dbReference type="Pfam" id="PF02518">
    <property type="entry name" value="HATPase_c"/>
    <property type="match status" value="1"/>
</dbReference>
<dbReference type="InterPro" id="IPR005467">
    <property type="entry name" value="His_kinase_dom"/>
</dbReference>
<evidence type="ECO:0000256" key="2">
    <source>
        <dbReference type="ARBA" id="ARBA00012438"/>
    </source>
</evidence>
<proteinExistence type="predicted"/>
<dbReference type="RefSeq" id="WP_306888288.1">
    <property type="nucleotide sequence ID" value="NZ_JAUSVR010000001.1"/>
</dbReference>
<dbReference type="PRINTS" id="PR00344">
    <property type="entry name" value="BCTRLSENSOR"/>
</dbReference>
<dbReference type="EMBL" id="JAUSVR010000001">
    <property type="protein sequence ID" value="MDQ0509607.1"/>
    <property type="molecule type" value="Genomic_DNA"/>
</dbReference>
<feature type="transmembrane region" description="Helical" evidence="7">
    <location>
        <begin position="177"/>
        <end position="201"/>
    </location>
</feature>
<dbReference type="InterPro" id="IPR003594">
    <property type="entry name" value="HATPase_dom"/>
</dbReference>
<organism evidence="9 10">
    <name type="scientific">Ancylobacter amanitiformis</name>
    <dbReference type="NCBI Taxonomy" id="217069"/>
    <lineage>
        <taxon>Bacteria</taxon>
        <taxon>Pseudomonadati</taxon>
        <taxon>Pseudomonadota</taxon>
        <taxon>Alphaproteobacteria</taxon>
        <taxon>Hyphomicrobiales</taxon>
        <taxon>Xanthobacteraceae</taxon>
        <taxon>Ancylobacter</taxon>
    </lineage>
</organism>
<dbReference type="SUPFAM" id="SSF55785">
    <property type="entry name" value="PYP-like sensor domain (PAS domain)"/>
    <property type="match status" value="1"/>
</dbReference>
<dbReference type="InterPro" id="IPR000014">
    <property type="entry name" value="PAS"/>
</dbReference>
<accession>A0ABU0LLM8</accession>
<evidence type="ECO:0000256" key="5">
    <source>
        <dbReference type="ARBA" id="ARBA00022777"/>
    </source>
</evidence>
<comment type="caution">
    <text evidence="9">The sequence shown here is derived from an EMBL/GenBank/DDBJ whole genome shotgun (WGS) entry which is preliminary data.</text>
</comment>
<dbReference type="Pfam" id="PF08448">
    <property type="entry name" value="PAS_4"/>
    <property type="match status" value="1"/>
</dbReference>
<evidence type="ECO:0000256" key="4">
    <source>
        <dbReference type="ARBA" id="ARBA00022679"/>
    </source>
</evidence>
<dbReference type="Gene3D" id="3.30.565.10">
    <property type="entry name" value="Histidine kinase-like ATPase, C-terminal domain"/>
    <property type="match status" value="1"/>
</dbReference>
<keyword evidence="3" id="KW-0597">Phosphoprotein</keyword>
<dbReference type="Gene3D" id="1.10.287.130">
    <property type="match status" value="1"/>
</dbReference>
<comment type="catalytic activity">
    <reaction evidence="1">
        <text>ATP + protein L-histidine = ADP + protein N-phospho-L-histidine.</text>
        <dbReference type="EC" id="2.7.13.3"/>
    </reaction>
</comment>
<keyword evidence="7" id="KW-1133">Transmembrane helix</keyword>
<reference evidence="9 10" key="1">
    <citation type="submission" date="2023-07" db="EMBL/GenBank/DDBJ databases">
        <title>Genomic Encyclopedia of Type Strains, Phase IV (KMG-IV): sequencing the most valuable type-strain genomes for metagenomic binning, comparative biology and taxonomic classification.</title>
        <authorList>
            <person name="Goeker M."/>
        </authorList>
    </citation>
    <scope>NUCLEOTIDE SEQUENCE [LARGE SCALE GENOMIC DNA]</scope>
    <source>
        <strain evidence="9 10">DSM 15561</strain>
    </source>
</reference>
<dbReference type="Proteomes" id="UP001235094">
    <property type="component" value="Unassembled WGS sequence"/>
</dbReference>
<keyword evidence="7" id="KW-0812">Transmembrane</keyword>
<dbReference type="Gene3D" id="3.30.450.20">
    <property type="entry name" value="PAS domain"/>
    <property type="match status" value="1"/>
</dbReference>
<dbReference type="InterPro" id="IPR013656">
    <property type="entry name" value="PAS_4"/>
</dbReference>
<keyword evidence="10" id="KW-1185">Reference proteome</keyword>
<dbReference type="Pfam" id="PF00512">
    <property type="entry name" value="HisKA"/>
    <property type="match status" value="1"/>
</dbReference>
<dbReference type="InterPro" id="IPR003661">
    <property type="entry name" value="HisK_dim/P_dom"/>
</dbReference>
<protein>
    <recommendedName>
        <fullName evidence="2">histidine kinase</fullName>
        <ecNumber evidence="2">2.7.13.3</ecNumber>
    </recommendedName>
</protein>
<keyword evidence="7" id="KW-0472">Membrane</keyword>
<dbReference type="PROSITE" id="PS51257">
    <property type="entry name" value="PROKAR_LIPOPROTEIN"/>
    <property type="match status" value="1"/>
</dbReference>
<evidence type="ECO:0000259" key="8">
    <source>
        <dbReference type="PROSITE" id="PS50109"/>
    </source>
</evidence>
<dbReference type="NCBIfam" id="TIGR00229">
    <property type="entry name" value="sensory_box"/>
    <property type="match status" value="1"/>
</dbReference>
<evidence type="ECO:0000256" key="3">
    <source>
        <dbReference type="ARBA" id="ARBA00022553"/>
    </source>
</evidence>
<keyword evidence="5" id="KW-0418">Kinase</keyword>
<dbReference type="SMART" id="SM00388">
    <property type="entry name" value="HisKA"/>
    <property type="match status" value="1"/>
</dbReference>
<dbReference type="EC" id="2.7.13.3" evidence="2"/>
<dbReference type="SMART" id="SM00387">
    <property type="entry name" value="HATPase_c"/>
    <property type="match status" value="1"/>
</dbReference>